<dbReference type="Pfam" id="PF14223">
    <property type="entry name" value="Retrotran_gag_2"/>
    <property type="match status" value="1"/>
</dbReference>
<dbReference type="Pfam" id="PF08263">
    <property type="entry name" value="LRRNT_2"/>
    <property type="match status" value="1"/>
</dbReference>
<dbReference type="InterPro" id="IPR054722">
    <property type="entry name" value="PolX-like_BBD"/>
</dbReference>
<dbReference type="InterPro" id="IPR013210">
    <property type="entry name" value="LRR_N_plant-typ"/>
</dbReference>
<evidence type="ECO:0000313" key="17">
    <source>
        <dbReference type="EMBL" id="KAG7574603.1"/>
    </source>
</evidence>
<name>A0A8T2AL97_ARASU</name>
<evidence type="ECO:0000313" key="18">
    <source>
        <dbReference type="Proteomes" id="UP000694251"/>
    </source>
</evidence>
<keyword evidence="17" id="KW-0808">Transferase</keyword>
<dbReference type="InterPro" id="IPR001878">
    <property type="entry name" value="Znf_CCHC"/>
</dbReference>
<feature type="transmembrane region" description="Helical" evidence="12">
    <location>
        <begin position="1513"/>
        <end position="1535"/>
    </location>
</feature>
<evidence type="ECO:0000256" key="1">
    <source>
        <dbReference type="ARBA" id="ARBA00004167"/>
    </source>
</evidence>
<evidence type="ECO:0000256" key="6">
    <source>
        <dbReference type="ARBA" id="ARBA00022737"/>
    </source>
</evidence>
<dbReference type="Pfam" id="PF25597">
    <property type="entry name" value="SH3_retrovirus"/>
    <property type="match status" value="1"/>
</dbReference>
<keyword evidence="10" id="KW-0862">Zinc</keyword>
<dbReference type="InterPro" id="IPR001584">
    <property type="entry name" value="Integrase_cat-core"/>
</dbReference>
<organism evidence="17 18">
    <name type="scientific">Arabidopsis suecica</name>
    <name type="common">Swedish thale-cress</name>
    <name type="synonym">Cardaminopsis suecica</name>
    <dbReference type="NCBI Taxonomy" id="45249"/>
    <lineage>
        <taxon>Eukaryota</taxon>
        <taxon>Viridiplantae</taxon>
        <taxon>Streptophyta</taxon>
        <taxon>Embryophyta</taxon>
        <taxon>Tracheophyta</taxon>
        <taxon>Spermatophyta</taxon>
        <taxon>Magnoliopsida</taxon>
        <taxon>eudicotyledons</taxon>
        <taxon>Gunneridae</taxon>
        <taxon>Pentapetalae</taxon>
        <taxon>rosids</taxon>
        <taxon>malvids</taxon>
        <taxon>Brassicales</taxon>
        <taxon>Brassicaceae</taxon>
        <taxon>Camelineae</taxon>
        <taxon>Arabidopsis</taxon>
    </lineage>
</organism>
<dbReference type="FunFam" id="3.80.10.10:FF:000129">
    <property type="entry name" value="Leucine-rich repeat receptor-like kinase"/>
    <property type="match status" value="1"/>
</dbReference>
<feature type="domain" description="Protein kinase" evidence="14">
    <location>
        <begin position="1644"/>
        <end position="1940"/>
    </location>
</feature>
<dbReference type="EMBL" id="JAEFBJ010000009">
    <property type="protein sequence ID" value="KAG7574603.1"/>
    <property type="molecule type" value="Genomic_DNA"/>
</dbReference>
<feature type="coiled-coil region" evidence="11">
    <location>
        <begin position="1036"/>
        <end position="1093"/>
    </location>
</feature>
<dbReference type="InterPro" id="IPR057670">
    <property type="entry name" value="SH3_retrovirus"/>
</dbReference>
<dbReference type="GO" id="GO:0016020">
    <property type="term" value="C:membrane"/>
    <property type="evidence" value="ECO:0007669"/>
    <property type="project" value="UniProtKB-SubCell"/>
</dbReference>
<dbReference type="CDD" id="cd09272">
    <property type="entry name" value="RNase_HI_RT_Ty1"/>
    <property type="match status" value="1"/>
</dbReference>
<dbReference type="OrthoDB" id="2013098at2759"/>
<dbReference type="GO" id="GO:0003964">
    <property type="term" value="F:RNA-directed DNA polymerase activity"/>
    <property type="evidence" value="ECO:0007669"/>
    <property type="project" value="UniProtKB-KW"/>
</dbReference>
<dbReference type="FunFam" id="3.80.10.10:FF:000722">
    <property type="entry name" value="Leucine-rich repeat receptor-like protein kinase"/>
    <property type="match status" value="1"/>
</dbReference>
<keyword evidence="10" id="KW-0863">Zinc-finger</keyword>
<sequence length="1944" mass="219755">MKLFWILSLLVSSIFLCMSFCSSLNSDGLSLLALKSAVDNDPTRVMTHWSESDPTPCHWSGIVCTNGRVTSLVLFGKSLSGYIPSELGLLNSLNRLDLAHNNFSKTVPVRLFQATKLRYIDLSHNSLSGPIPAQIKSMKSLNHLDISSNHLNGSLPESLTELESLVGTLNLSFNQFTGEISPSYGRFPVHVSLDFSHNNLTGKVPQVGSLLNQGPNAFAGNSHLCGFPLQTPCEEIETPNFVGFELPSIPKFDGDYDHWSLLMENLLRSKEYFGVVQKGVTEPTSEETLSEVEKKALAEARLKDLKAKNYLFSAIDKSILKTITLKDTSKQLWDSMKTKYQGNSRVKRAQLQTLRRNFELLEMKNGETISDYFSRVMVVANDMRNCGDDMQDVKIVEKILRTLSESFNYIVCSIEESKDIDNLSVDSLQSSLLVHEQKMKKTNKGVEEHVLNVSYGDRNGRGRGRGTGQGRGRGRSFNKATVECFKCHKLGHFQYECPNWNGRANFAETEGEEHEPDVLLMASIEENGGKEEAWYFDSGCSNHMCGNKSWFSNLDEGFRHTVKLGNNSPLTVTGKGSVNLRVDGRLHIITDVYFVPDLASNLISVGQLLEKGCEFLIKQGECKVYHSELGLILQMKMTTNKLFKIMATKNGMNLASECLQTTATNELQLWHRRYGHLNYKGLKMLQQQNMVRGLPQMKTSEEAEKCVSCLVGKQHRESIPKKSVWRSSRRLQLIHSDLCGPISPASTSDKRYILTFIDDYSRKVWVYFLSNKSETFVLFTKFKNQMERETGESLVCLRTDRGGEYMSNEFIQFCEEAGISRQLTTAFTPQQNGVAERKNRTIMEMVRSILNEKEVPQRFWPEAVIWAVHVLNRSPTSVLKEKTPEEMWSGVKPTVDYFRVFGCLAHVHVPDQKRKKLDDKSIMCVLIGVSKESKGYRLYNPATEKVVTSRDVVFEEEKGWNWEKKGLEINDEKLVWDDCESDMEQNEDGTVQILEEENLVEENTERRPEETVSNTQSQIPRIFPEIPRIRRPPTYLKDYETREEEEEEEEEEEDTVNFLMFAAIADPLTFKEANEEEKWIKAMNAELESIEKNGTWFLMELPKGAKKIGVKWVYKTKLNEKGEVDKYKARLVAKGYAQREGVDYNEVFAPVARWDTIRMILALAAQEDWCVYQLDVKSAFLHGELSEDVYVEQPEGYVKKGEEQKVYKLIKALYGLKQAPRAWYSRIEAYFAKEGFQRCEYEHTLFVKTGEGNKILIVSLYVDDLIFTGNDEEMLAKFKSSMMEEFDMTDLGRMKYFLGVEVIQDAEGIFIHQKKYAGEILERFNLQCGNEVKNPMVPGTRLSKGGDGNKVDPTLYKQLIGSLMYITSTRPDLMYVVCLLSRYMADPYDQHLQAAKRVLRYIKGTLGFGVFYKRGVVGDLTVYTDSDYAGDIDDRRSTSGYAFLLGGGAVAWASKKQPVVTLSTTEAEFVAAAYCACQCVWMRRILEEFGLEQSGSTTIMCDNSSAIKLSKKILFFTVEASILMSVSFSFFVLSLNSTNFVTAKPEGTQELQKPNPSVISNDDAKQKKQQITGSVTVSLISGVSVVIGAVSVSVWLIRRKRSSNGYKTETKTTTVSSEFDEEGQEGKFVAFDEGFELDLEDLLRASAYVIGKSRSGIVYRVVAAESSSTVVAVRRLNDGNATWRFKDFVNEVESIGRINHPNIVRLRAYYYAEDEKLLITDFISNGSLYSALHGGPLNTRPTLSWAERLCIAQGTARGLMYIHEYSSRKYIHGNLKSSKILLDNELHPHISGFGLTRLVSGYPKVDDHSLSTKTQSKDQAFATRLSVSAPAAAYLAPEARVSSGCKSSQKCDVYSFGVILFELLTGRLPNGSSENEGEELVNVLRKWHKEERSLAEILDPKLLKHDFADKQVTATIHVALNCTEMDPDMRPRMRSVSEILGRIK</sequence>
<dbReference type="PANTHER" id="PTHR48007">
    <property type="entry name" value="LEUCINE-RICH REPEAT RECEPTOR-LIKE PROTEIN KINASE PXC1"/>
    <property type="match status" value="1"/>
</dbReference>
<dbReference type="GO" id="GO:0004672">
    <property type="term" value="F:protein kinase activity"/>
    <property type="evidence" value="ECO:0007669"/>
    <property type="project" value="InterPro"/>
</dbReference>
<comment type="subcellular location">
    <subcellularLocation>
        <location evidence="1">Membrane</location>
        <topology evidence="1">Single-pass membrane protein</topology>
    </subcellularLocation>
</comment>
<evidence type="ECO:0000259" key="15">
    <source>
        <dbReference type="PROSITE" id="PS50158"/>
    </source>
</evidence>
<evidence type="ECO:0000256" key="12">
    <source>
        <dbReference type="SAM" id="Phobius"/>
    </source>
</evidence>
<keyword evidence="6" id="KW-0677">Repeat</keyword>
<dbReference type="InterPro" id="IPR000719">
    <property type="entry name" value="Prot_kinase_dom"/>
</dbReference>
<evidence type="ECO:0000256" key="3">
    <source>
        <dbReference type="ARBA" id="ARBA00022614"/>
    </source>
</evidence>
<dbReference type="GO" id="GO:0015074">
    <property type="term" value="P:DNA integration"/>
    <property type="evidence" value="ECO:0007669"/>
    <property type="project" value="InterPro"/>
</dbReference>
<evidence type="ECO:0000256" key="10">
    <source>
        <dbReference type="PROSITE-ProRule" id="PRU00047"/>
    </source>
</evidence>
<dbReference type="PROSITE" id="PS50158">
    <property type="entry name" value="ZF_CCHC"/>
    <property type="match status" value="1"/>
</dbReference>
<dbReference type="InterPro" id="IPR001245">
    <property type="entry name" value="Ser-Thr/Tyr_kinase_cat_dom"/>
</dbReference>
<dbReference type="Pfam" id="PF22936">
    <property type="entry name" value="Pol_BBD"/>
    <property type="match status" value="1"/>
</dbReference>
<dbReference type="PROSITE" id="PS50994">
    <property type="entry name" value="INTEGRASE"/>
    <property type="match status" value="1"/>
</dbReference>
<dbReference type="InterPro" id="IPR001611">
    <property type="entry name" value="Leu-rich_rpt"/>
</dbReference>
<dbReference type="GO" id="GO:0005524">
    <property type="term" value="F:ATP binding"/>
    <property type="evidence" value="ECO:0007669"/>
    <property type="project" value="InterPro"/>
</dbReference>
<evidence type="ECO:0000256" key="4">
    <source>
        <dbReference type="ARBA" id="ARBA00022692"/>
    </source>
</evidence>
<dbReference type="Pfam" id="PF07714">
    <property type="entry name" value="PK_Tyr_Ser-Thr"/>
    <property type="match status" value="1"/>
</dbReference>
<dbReference type="Pfam" id="PF00665">
    <property type="entry name" value="rve"/>
    <property type="match status" value="1"/>
</dbReference>
<evidence type="ECO:0000256" key="13">
    <source>
        <dbReference type="SAM" id="SignalP"/>
    </source>
</evidence>
<evidence type="ECO:0000256" key="11">
    <source>
        <dbReference type="SAM" id="Coils"/>
    </source>
</evidence>
<reference evidence="17 18" key="1">
    <citation type="submission" date="2020-12" db="EMBL/GenBank/DDBJ databases">
        <title>Concerted genomic and epigenomic changes stabilize Arabidopsis allopolyploids.</title>
        <authorList>
            <person name="Chen Z."/>
        </authorList>
    </citation>
    <scope>NUCLEOTIDE SEQUENCE [LARGE SCALE GENOMIC DNA]</scope>
    <source>
        <strain evidence="17">As9502</strain>
        <tissue evidence="17">Leaf</tissue>
    </source>
</reference>
<dbReference type="InterPro" id="IPR046959">
    <property type="entry name" value="PRK1-6/SRF4-like"/>
</dbReference>
<dbReference type="Pfam" id="PF00560">
    <property type="entry name" value="LRR_1"/>
    <property type="match status" value="2"/>
</dbReference>
<dbReference type="InterPro" id="IPR025724">
    <property type="entry name" value="GAG-pre-integrase_dom"/>
</dbReference>
<dbReference type="InterPro" id="IPR013103">
    <property type="entry name" value="RVT_2"/>
</dbReference>
<dbReference type="Pfam" id="PF07727">
    <property type="entry name" value="RVT_2"/>
    <property type="match status" value="1"/>
</dbReference>
<evidence type="ECO:0000256" key="2">
    <source>
        <dbReference type="ARBA" id="ARBA00022553"/>
    </source>
</evidence>
<evidence type="ECO:0000256" key="5">
    <source>
        <dbReference type="ARBA" id="ARBA00022729"/>
    </source>
</evidence>
<keyword evidence="4 12" id="KW-0812">Transmembrane</keyword>
<evidence type="ECO:0000256" key="9">
    <source>
        <dbReference type="ARBA" id="ARBA00023170"/>
    </source>
</evidence>
<proteinExistence type="predicted"/>
<feature type="domain" description="Integrase catalytic" evidence="16">
    <location>
        <begin position="716"/>
        <end position="892"/>
    </location>
</feature>
<feature type="chain" id="PRO_5035906565" evidence="13">
    <location>
        <begin position="24"/>
        <end position="1944"/>
    </location>
</feature>
<keyword evidence="10" id="KW-0479">Metal-binding</keyword>
<keyword evidence="3" id="KW-0433">Leucine-rich repeat</keyword>
<accession>A0A8T2AL97</accession>
<evidence type="ECO:0000256" key="7">
    <source>
        <dbReference type="ARBA" id="ARBA00022989"/>
    </source>
</evidence>
<comment type="caution">
    <text evidence="17">The sequence shown here is derived from an EMBL/GenBank/DDBJ whole genome shotgun (WGS) entry which is preliminary data.</text>
</comment>
<dbReference type="PANTHER" id="PTHR48007:SF8">
    <property type="entry name" value="RECEPTOR PROTEIN KINASE-LIKE PROTEIN ZAR1"/>
    <property type="match status" value="1"/>
</dbReference>
<keyword evidence="18" id="KW-1185">Reference proteome</keyword>
<dbReference type="PROSITE" id="PS50011">
    <property type="entry name" value="PROTEIN_KINASE_DOM"/>
    <property type="match status" value="1"/>
</dbReference>
<dbReference type="GO" id="GO:0003676">
    <property type="term" value="F:nucleic acid binding"/>
    <property type="evidence" value="ECO:0007669"/>
    <property type="project" value="InterPro"/>
</dbReference>
<evidence type="ECO:0000256" key="8">
    <source>
        <dbReference type="ARBA" id="ARBA00023136"/>
    </source>
</evidence>
<dbReference type="GO" id="GO:0008270">
    <property type="term" value="F:zinc ion binding"/>
    <property type="evidence" value="ECO:0007669"/>
    <property type="project" value="UniProtKB-KW"/>
</dbReference>
<evidence type="ECO:0000259" key="14">
    <source>
        <dbReference type="PROSITE" id="PS50011"/>
    </source>
</evidence>
<keyword evidence="5 13" id="KW-0732">Signal</keyword>
<dbReference type="Proteomes" id="UP000694251">
    <property type="component" value="Chromosome 9"/>
</dbReference>
<protein>
    <submittedName>
        <fullName evidence="17">Reverse transcriptase RNA-dependent DNA polymerase</fullName>
    </submittedName>
</protein>
<keyword evidence="17" id="KW-0548">Nucleotidyltransferase</keyword>
<evidence type="ECO:0000259" key="16">
    <source>
        <dbReference type="PROSITE" id="PS50994"/>
    </source>
</evidence>
<gene>
    <name evidence="17" type="ORF">ISN44_As09g027710</name>
</gene>
<keyword evidence="8 12" id="KW-0472">Membrane</keyword>
<dbReference type="SMART" id="SM00220">
    <property type="entry name" value="S_TKc"/>
    <property type="match status" value="1"/>
</dbReference>
<feature type="domain" description="CCHC-type" evidence="15">
    <location>
        <begin position="484"/>
        <end position="499"/>
    </location>
</feature>
<keyword evidence="2" id="KW-0597">Phosphoprotein</keyword>
<feature type="transmembrane region" description="Helical" evidence="12">
    <location>
        <begin position="1575"/>
        <end position="1597"/>
    </location>
</feature>
<keyword evidence="17" id="KW-0695">RNA-directed DNA polymerase</keyword>
<dbReference type="SMART" id="SM00343">
    <property type="entry name" value="ZnF_C2HC"/>
    <property type="match status" value="1"/>
</dbReference>
<keyword evidence="11" id="KW-0175">Coiled coil</keyword>
<keyword evidence="7 12" id="KW-1133">Transmembrane helix</keyword>
<dbReference type="Pfam" id="PF13976">
    <property type="entry name" value="gag_pre-integrs"/>
    <property type="match status" value="1"/>
</dbReference>
<keyword evidence="9" id="KW-0675">Receptor</keyword>
<feature type="signal peptide" evidence="13">
    <location>
        <begin position="1"/>
        <end position="23"/>
    </location>
</feature>